<keyword evidence="1" id="KW-0472">Membrane</keyword>
<keyword evidence="1" id="KW-1133">Transmembrane helix</keyword>
<gene>
    <name evidence="3" type="ORF">LGLO00237_LOCUS10001</name>
</gene>
<protein>
    <recommendedName>
        <fullName evidence="2">RSE1/DDB1/CPSF1 C-terminal domain-containing protein</fullName>
    </recommendedName>
</protein>
<dbReference type="GO" id="GO:0003676">
    <property type="term" value="F:nucleic acid binding"/>
    <property type="evidence" value="ECO:0007669"/>
    <property type="project" value="InterPro"/>
</dbReference>
<dbReference type="PANTHER" id="PTHR10644">
    <property type="entry name" value="DNA REPAIR/RNA PROCESSING CPSF FAMILY"/>
    <property type="match status" value="1"/>
</dbReference>
<dbReference type="EMBL" id="HBIV01013611">
    <property type="protein sequence ID" value="CAE0658429.1"/>
    <property type="molecule type" value="Transcribed_RNA"/>
</dbReference>
<dbReference type="AlphaFoldDB" id="A0A7S4DM63"/>
<dbReference type="Pfam" id="PF03178">
    <property type="entry name" value="CPSF_A"/>
    <property type="match status" value="1"/>
</dbReference>
<dbReference type="InterPro" id="IPR015943">
    <property type="entry name" value="WD40/YVTN_repeat-like_dom_sf"/>
</dbReference>
<evidence type="ECO:0000259" key="2">
    <source>
        <dbReference type="Pfam" id="PF03178"/>
    </source>
</evidence>
<proteinExistence type="predicted"/>
<name>A0A7S4DM63_9EUKA</name>
<sequence>MNCMELIEYKINNKLISFLIIGSRILKKAFGFIYIYRIHSKGRKFRLIYRSFIRYNPLSLVNINYNIIVGTESFILFKTVGKKRLLNQKQISIHNAYISIMQIAGNRFIIGDFNNGLLISKIIIEKFEINFFAKSTIGKYIENIILLDYDTICISDLNGNFIVFRIPKELSIPIEKGYYLSLSENSIKFEKLKIIDLISVHNIGENIKKILKLCLLPWKNEILLYLTILGGIGCFLPLSIKKEIMFLTNLNLFLHQESISLVSLNNYINSPYYPMKRMFDAEFCESIKFLPNSAKISISKGLKVKIETITKYLDSLKLKVL</sequence>
<reference evidence="3" key="1">
    <citation type="submission" date="2021-01" db="EMBL/GenBank/DDBJ databases">
        <authorList>
            <person name="Corre E."/>
            <person name="Pelletier E."/>
            <person name="Niang G."/>
            <person name="Scheremetjew M."/>
            <person name="Finn R."/>
            <person name="Kale V."/>
            <person name="Holt S."/>
            <person name="Cochrane G."/>
            <person name="Meng A."/>
            <person name="Brown T."/>
            <person name="Cohen L."/>
        </authorList>
    </citation>
    <scope>NUCLEOTIDE SEQUENCE</scope>
    <source>
        <strain evidence="3">CCCM811</strain>
    </source>
</reference>
<feature type="transmembrane region" description="Helical" evidence="1">
    <location>
        <begin position="15"/>
        <end position="36"/>
    </location>
</feature>
<evidence type="ECO:0000313" key="3">
    <source>
        <dbReference type="EMBL" id="CAE0658429.1"/>
    </source>
</evidence>
<evidence type="ECO:0000256" key="1">
    <source>
        <dbReference type="SAM" id="Phobius"/>
    </source>
</evidence>
<organism evidence="3">
    <name type="scientific">Lotharella globosa</name>
    <dbReference type="NCBI Taxonomy" id="91324"/>
    <lineage>
        <taxon>Eukaryota</taxon>
        <taxon>Sar</taxon>
        <taxon>Rhizaria</taxon>
        <taxon>Cercozoa</taxon>
        <taxon>Chlorarachniophyceae</taxon>
        <taxon>Lotharella</taxon>
    </lineage>
</organism>
<feature type="domain" description="RSE1/DDB1/CPSF1 C-terminal" evidence="2">
    <location>
        <begin position="18"/>
        <end position="287"/>
    </location>
</feature>
<keyword evidence="1" id="KW-0812">Transmembrane</keyword>
<dbReference type="GO" id="GO:0005634">
    <property type="term" value="C:nucleus"/>
    <property type="evidence" value="ECO:0007669"/>
    <property type="project" value="InterPro"/>
</dbReference>
<dbReference type="Gene3D" id="2.130.10.10">
    <property type="entry name" value="YVTN repeat-like/Quinoprotein amine dehydrogenase"/>
    <property type="match status" value="1"/>
</dbReference>
<dbReference type="InterPro" id="IPR050358">
    <property type="entry name" value="RSE1/DDB1/CFT1"/>
</dbReference>
<accession>A0A7S4DM63</accession>
<dbReference type="InterPro" id="IPR004871">
    <property type="entry name" value="RSE1/DDB1/CPSF1_C"/>
</dbReference>